<feature type="transmembrane region" description="Helical" evidence="1">
    <location>
        <begin position="12"/>
        <end position="32"/>
    </location>
</feature>
<gene>
    <name evidence="2" type="ORF">UT28_C0001G0069</name>
</gene>
<reference evidence="2 3" key="1">
    <citation type="journal article" date="2015" name="Nature">
        <title>rRNA introns, odd ribosomes, and small enigmatic genomes across a large radiation of phyla.</title>
        <authorList>
            <person name="Brown C.T."/>
            <person name="Hug L.A."/>
            <person name="Thomas B.C."/>
            <person name="Sharon I."/>
            <person name="Castelle C.J."/>
            <person name="Singh A."/>
            <person name="Wilkins M.J."/>
            <person name="Williams K.H."/>
            <person name="Banfield J.F."/>
        </authorList>
    </citation>
    <scope>NUCLEOTIDE SEQUENCE [LARGE SCALE GENOMIC DNA]</scope>
</reference>
<dbReference type="AlphaFoldDB" id="A0A0G4B392"/>
<dbReference type="STRING" id="1618337.UT28_C0001G0069"/>
<evidence type="ECO:0000313" key="2">
    <source>
        <dbReference type="EMBL" id="AKM81888.1"/>
    </source>
</evidence>
<evidence type="ECO:0008006" key="4">
    <source>
        <dbReference type="Google" id="ProtNLM"/>
    </source>
</evidence>
<evidence type="ECO:0000256" key="1">
    <source>
        <dbReference type="SAM" id="Phobius"/>
    </source>
</evidence>
<keyword evidence="1" id="KW-1133">Transmembrane helix</keyword>
<dbReference type="Proteomes" id="UP000035648">
    <property type="component" value="Chromosome"/>
</dbReference>
<organism evidence="2 3">
    <name type="scientific">Berkelbacteria bacterium GW2011_GWE1_39_12</name>
    <dbReference type="NCBI Taxonomy" id="1618337"/>
    <lineage>
        <taxon>Bacteria</taxon>
        <taxon>Candidatus Berkelbacteria</taxon>
    </lineage>
</organism>
<proteinExistence type="predicted"/>
<protein>
    <recommendedName>
        <fullName evidence="4">PsbP C-terminal domain-containing protein</fullName>
    </recommendedName>
</protein>
<keyword evidence="1" id="KW-0812">Transmembrane</keyword>
<dbReference type="KEGG" id="bbgw:UT28_C0001G0069"/>
<name>A0A0G4B392_9BACT</name>
<accession>A0A0G4B392</accession>
<dbReference type="Pfam" id="PF18933">
    <property type="entry name" value="PsbP_2"/>
    <property type="match status" value="1"/>
</dbReference>
<keyword evidence="1" id="KW-0472">Membrane</keyword>
<dbReference type="EMBL" id="CP011213">
    <property type="protein sequence ID" value="AKM81888.1"/>
    <property type="molecule type" value="Genomic_DNA"/>
</dbReference>
<evidence type="ECO:0000313" key="3">
    <source>
        <dbReference type="Proteomes" id="UP000035648"/>
    </source>
</evidence>
<sequence>MAETNILKNKKIIGIILIIIALITASLLIWRYELKVKEDSHVKTTSFSGPADWQTYSNNNYGFSFRYPTNWKIEKADVKSFNGTVLEQLNFTGSSTFKVKIVDVNKFAASQKKGSFDKNSLESYIKYTQGESGIITLKENGLDFILMTKIFTDEDETFVSEGKFIKQGKYVLEFYSDFNQKDTDTNLNTNNIFNSIQLSSPANFLQKIFTQN</sequence>